<dbReference type="InterPro" id="IPR045702">
    <property type="entry name" value="DUF6060"/>
</dbReference>
<evidence type="ECO:0000313" key="2">
    <source>
        <dbReference type="EMBL" id="RMY71938.1"/>
    </source>
</evidence>
<dbReference type="EMBL" id="QWIO01001431">
    <property type="protein sequence ID" value="RMY71938.1"/>
    <property type="molecule type" value="Genomic_DNA"/>
</dbReference>
<protein>
    <submittedName>
        <fullName evidence="2">Uncharacterized protein</fullName>
    </submittedName>
</protein>
<keyword evidence="1" id="KW-1133">Transmembrane helix</keyword>
<accession>A0A3M7E5T4</accession>
<dbReference type="Pfam" id="PF19535">
    <property type="entry name" value="DUF6060"/>
    <property type="match status" value="1"/>
</dbReference>
<dbReference type="AlphaFoldDB" id="A0A3M7E5T4"/>
<dbReference type="VEuPathDB" id="FungiDB:BTJ68_13048"/>
<sequence>MANSSVPGSLIWDPNDCSGFSAMPVLPNNTNSGHVCAMQTQNETAMKACCDGDIMTYTCWKYCATDQFVGQFGNCLSEQMNITGPPYSLYYMGNTNGTIRETVTSFGMRRARAPGLGATLLVACILAFFLNPASAAIVPSLADRSVVKRDTGNCNFTEDRTFTQLGRSHKLTANSGAGISAFGQNVDTGITNNNRTINGTSAADAQYDDFFDVLSKKYGRQFPAMSSVETEIQVAKPSGQTAYVAWTPFQWCVNGTATGCADALNGFDGEMPILACGPVFVSDGNSSSSWSAESMEGAMIQGTFSKVTRKNAVGMIVAIPEPFKALWRNRARAGVLRTSSKHHKCMAKLLARPPYYER</sequence>
<keyword evidence="1" id="KW-0812">Transmembrane</keyword>
<evidence type="ECO:0000313" key="3">
    <source>
        <dbReference type="Proteomes" id="UP000269539"/>
    </source>
</evidence>
<evidence type="ECO:0000256" key="1">
    <source>
        <dbReference type="SAM" id="Phobius"/>
    </source>
</evidence>
<gene>
    <name evidence="2" type="ORF">D0864_10527</name>
</gene>
<reference evidence="2 3" key="1">
    <citation type="journal article" date="2018" name="BMC Genomics">
        <title>Genomic evidence for intraspecific hybridization in a clonal and extremely halotolerant yeast.</title>
        <authorList>
            <person name="Gostincar C."/>
            <person name="Stajich J.E."/>
            <person name="Zupancic J."/>
            <person name="Zalar P."/>
            <person name="Gunde-Cimerman N."/>
        </authorList>
    </citation>
    <scope>NUCLEOTIDE SEQUENCE [LARGE SCALE GENOMIC DNA]</scope>
    <source>
        <strain evidence="2 3">EXF-10513</strain>
    </source>
</reference>
<keyword evidence="1" id="KW-0472">Membrane</keyword>
<dbReference type="Proteomes" id="UP000269539">
    <property type="component" value="Unassembled WGS sequence"/>
</dbReference>
<feature type="transmembrane region" description="Helical" evidence="1">
    <location>
        <begin position="116"/>
        <end position="138"/>
    </location>
</feature>
<comment type="caution">
    <text evidence="2">The sequence shown here is derived from an EMBL/GenBank/DDBJ whole genome shotgun (WGS) entry which is preliminary data.</text>
</comment>
<proteinExistence type="predicted"/>
<name>A0A3M7E5T4_HORWE</name>
<organism evidence="2 3">
    <name type="scientific">Hortaea werneckii</name>
    <name type="common">Black yeast</name>
    <name type="synonym">Cladosporium werneckii</name>
    <dbReference type="NCBI Taxonomy" id="91943"/>
    <lineage>
        <taxon>Eukaryota</taxon>
        <taxon>Fungi</taxon>
        <taxon>Dikarya</taxon>
        <taxon>Ascomycota</taxon>
        <taxon>Pezizomycotina</taxon>
        <taxon>Dothideomycetes</taxon>
        <taxon>Dothideomycetidae</taxon>
        <taxon>Mycosphaerellales</taxon>
        <taxon>Teratosphaeriaceae</taxon>
        <taxon>Hortaea</taxon>
    </lineage>
</organism>